<evidence type="ECO:0000256" key="1">
    <source>
        <dbReference type="SAM" id="Phobius"/>
    </source>
</evidence>
<keyword evidence="3" id="KW-1185">Reference proteome</keyword>
<gene>
    <name evidence="2" type="ORF">PG991_011889</name>
</gene>
<feature type="transmembrane region" description="Helical" evidence="1">
    <location>
        <begin position="20"/>
        <end position="43"/>
    </location>
</feature>
<dbReference type="Proteomes" id="UP001396898">
    <property type="component" value="Unassembled WGS sequence"/>
</dbReference>
<accession>A0ABR1RFG1</accession>
<organism evidence="2 3">
    <name type="scientific">Apiospora marii</name>
    <dbReference type="NCBI Taxonomy" id="335849"/>
    <lineage>
        <taxon>Eukaryota</taxon>
        <taxon>Fungi</taxon>
        <taxon>Dikarya</taxon>
        <taxon>Ascomycota</taxon>
        <taxon>Pezizomycotina</taxon>
        <taxon>Sordariomycetes</taxon>
        <taxon>Xylariomycetidae</taxon>
        <taxon>Amphisphaeriales</taxon>
        <taxon>Apiosporaceae</taxon>
        <taxon>Apiospora</taxon>
    </lineage>
</organism>
<reference evidence="2 3" key="1">
    <citation type="submission" date="2023-01" db="EMBL/GenBank/DDBJ databases">
        <title>Analysis of 21 Apiospora genomes using comparative genomics revels a genus with tremendous synthesis potential of carbohydrate active enzymes and secondary metabolites.</title>
        <authorList>
            <person name="Sorensen T."/>
        </authorList>
    </citation>
    <scope>NUCLEOTIDE SEQUENCE [LARGE SCALE GENOMIC DNA]</scope>
    <source>
        <strain evidence="2 3">CBS 20057</strain>
    </source>
</reference>
<name>A0ABR1RFG1_9PEZI</name>
<protein>
    <submittedName>
        <fullName evidence="2">Uncharacterized protein</fullName>
    </submittedName>
</protein>
<dbReference type="EMBL" id="JAQQWI010000016">
    <property type="protein sequence ID" value="KAK8009338.1"/>
    <property type="molecule type" value="Genomic_DNA"/>
</dbReference>
<proteinExistence type="predicted"/>
<keyword evidence="1" id="KW-1133">Transmembrane helix</keyword>
<evidence type="ECO:0000313" key="2">
    <source>
        <dbReference type="EMBL" id="KAK8009338.1"/>
    </source>
</evidence>
<keyword evidence="1" id="KW-0472">Membrane</keyword>
<evidence type="ECO:0000313" key="3">
    <source>
        <dbReference type="Proteomes" id="UP001396898"/>
    </source>
</evidence>
<keyword evidence="1" id="KW-0812">Transmembrane</keyword>
<sequence>MVSRTVPADQQALAAQKSKIAAFAAWAGVYLVLATINGGLALVAKRGWPYSRSSFEGALAIVFLCELFFSVFLLFYISEPGPESRPSPPPIPGAKMDVCLRGRHAGPGGGHPDRALPRLRPEPRRLELLGLRLVLAGLRGGVCVRPPRGGGG</sequence>
<comment type="caution">
    <text evidence="2">The sequence shown here is derived from an EMBL/GenBank/DDBJ whole genome shotgun (WGS) entry which is preliminary data.</text>
</comment>
<feature type="transmembrane region" description="Helical" evidence="1">
    <location>
        <begin position="55"/>
        <end position="77"/>
    </location>
</feature>